<accession>A0A7J0GXN7</accession>
<dbReference type="Proteomes" id="UP000585474">
    <property type="component" value="Unassembled WGS sequence"/>
</dbReference>
<evidence type="ECO:0000313" key="1">
    <source>
        <dbReference type="EMBL" id="GFZ15324.1"/>
    </source>
</evidence>
<organism evidence="1 2">
    <name type="scientific">Actinidia rufa</name>
    <dbReference type="NCBI Taxonomy" id="165716"/>
    <lineage>
        <taxon>Eukaryota</taxon>
        <taxon>Viridiplantae</taxon>
        <taxon>Streptophyta</taxon>
        <taxon>Embryophyta</taxon>
        <taxon>Tracheophyta</taxon>
        <taxon>Spermatophyta</taxon>
        <taxon>Magnoliopsida</taxon>
        <taxon>eudicotyledons</taxon>
        <taxon>Gunneridae</taxon>
        <taxon>Pentapetalae</taxon>
        <taxon>asterids</taxon>
        <taxon>Ericales</taxon>
        <taxon>Actinidiaceae</taxon>
        <taxon>Actinidia</taxon>
    </lineage>
</organism>
<keyword evidence="2" id="KW-1185">Reference proteome</keyword>
<dbReference type="EMBL" id="BJWL01000024">
    <property type="protein sequence ID" value="GFZ15324.1"/>
    <property type="molecule type" value="Genomic_DNA"/>
</dbReference>
<evidence type="ECO:0000313" key="2">
    <source>
        <dbReference type="Proteomes" id="UP000585474"/>
    </source>
</evidence>
<sequence>MRVLVGLPLYHQNAVISFQRSNLLPESKAIDILPSSVSSHTGSKLASSFESIYGCPNQIPFQSPALPSQFPGYPDYPIPIAVLFCNTNTETVSTIAFQSDT</sequence>
<name>A0A7J0GXN7_9ERIC</name>
<gene>
    <name evidence="1" type="ORF">Acr_24g0015140</name>
</gene>
<protein>
    <submittedName>
        <fullName evidence="1">Uncharacterized protein</fullName>
    </submittedName>
</protein>
<comment type="caution">
    <text evidence="1">The sequence shown here is derived from an EMBL/GenBank/DDBJ whole genome shotgun (WGS) entry which is preliminary data.</text>
</comment>
<dbReference type="AlphaFoldDB" id="A0A7J0GXN7"/>
<reference evidence="1 2" key="1">
    <citation type="submission" date="2019-07" db="EMBL/GenBank/DDBJ databases">
        <title>De Novo Assembly of kiwifruit Actinidia rufa.</title>
        <authorList>
            <person name="Sugita-Konishi S."/>
            <person name="Sato K."/>
            <person name="Mori E."/>
            <person name="Abe Y."/>
            <person name="Kisaki G."/>
            <person name="Hamano K."/>
            <person name="Suezawa K."/>
            <person name="Otani M."/>
            <person name="Fukuda T."/>
            <person name="Manabe T."/>
            <person name="Gomi K."/>
            <person name="Tabuchi M."/>
            <person name="Akimitsu K."/>
            <person name="Kataoka I."/>
        </authorList>
    </citation>
    <scope>NUCLEOTIDE SEQUENCE [LARGE SCALE GENOMIC DNA]</scope>
    <source>
        <strain evidence="2">cv. Fuchu</strain>
    </source>
</reference>
<proteinExistence type="predicted"/>